<dbReference type="OrthoDB" id="406475at2759"/>
<organism evidence="1 2">
    <name type="scientific">Symbiodinium natans</name>
    <dbReference type="NCBI Taxonomy" id="878477"/>
    <lineage>
        <taxon>Eukaryota</taxon>
        <taxon>Sar</taxon>
        <taxon>Alveolata</taxon>
        <taxon>Dinophyceae</taxon>
        <taxon>Suessiales</taxon>
        <taxon>Symbiodiniaceae</taxon>
        <taxon>Symbiodinium</taxon>
    </lineage>
</organism>
<proteinExistence type="predicted"/>
<name>A0A812J1K1_9DINO</name>
<dbReference type="EMBL" id="CAJNDS010000341">
    <property type="protein sequence ID" value="CAE7194604.1"/>
    <property type="molecule type" value="Genomic_DNA"/>
</dbReference>
<dbReference type="AlphaFoldDB" id="A0A812J1K1"/>
<reference evidence="1" key="1">
    <citation type="submission" date="2021-02" db="EMBL/GenBank/DDBJ databases">
        <authorList>
            <person name="Dougan E. K."/>
            <person name="Rhodes N."/>
            <person name="Thang M."/>
            <person name="Chan C."/>
        </authorList>
    </citation>
    <scope>NUCLEOTIDE SEQUENCE</scope>
</reference>
<comment type="caution">
    <text evidence="1">The sequence shown here is derived from an EMBL/GenBank/DDBJ whole genome shotgun (WGS) entry which is preliminary data.</text>
</comment>
<dbReference type="Proteomes" id="UP000604046">
    <property type="component" value="Unassembled WGS sequence"/>
</dbReference>
<evidence type="ECO:0000313" key="2">
    <source>
        <dbReference type="Proteomes" id="UP000604046"/>
    </source>
</evidence>
<sequence length="91" mass="10116">MSLSKPSKPRDVADPWRRGAQRVDGDDCALVQKIGEMYYNCATYYIADDLTSSSCRQPCINNPDRPAQCIASQTKTCCSDSDQCSRHNCCT</sequence>
<keyword evidence="2" id="KW-1185">Reference proteome</keyword>
<gene>
    <name evidence="1" type="ORF">SNAT2548_LOCUS5326</name>
</gene>
<protein>
    <submittedName>
        <fullName evidence="1">Uncharacterized protein</fullName>
    </submittedName>
</protein>
<evidence type="ECO:0000313" key="1">
    <source>
        <dbReference type="EMBL" id="CAE7194604.1"/>
    </source>
</evidence>
<accession>A0A812J1K1</accession>